<dbReference type="EMBL" id="RXGB01000781">
    <property type="protein sequence ID" value="TMX01749.1"/>
    <property type="molecule type" value="Genomic_DNA"/>
</dbReference>
<dbReference type="AlphaFoldDB" id="A0A6N2C5J8"/>
<protein>
    <recommendedName>
        <fullName evidence="1">Tf2-1-like SH3-like domain-containing protein</fullName>
    </recommendedName>
</protein>
<organism evidence="2">
    <name type="scientific">Solanum chilense</name>
    <name type="common">Tomato</name>
    <name type="synonym">Lycopersicon chilense</name>
    <dbReference type="NCBI Taxonomy" id="4083"/>
    <lineage>
        <taxon>Eukaryota</taxon>
        <taxon>Viridiplantae</taxon>
        <taxon>Streptophyta</taxon>
        <taxon>Embryophyta</taxon>
        <taxon>Tracheophyta</taxon>
        <taxon>Spermatophyta</taxon>
        <taxon>Magnoliopsida</taxon>
        <taxon>eudicotyledons</taxon>
        <taxon>Gunneridae</taxon>
        <taxon>Pentapetalae</taxon>
        <taxon>asterids</taxon>
        <taxon>lamiids</taxon>
        <taxon>Solanales</taxon>
        <taxon>Solanaceae</taxon>
        <taxon>Solanoideae</taxon>
        <taxon>Solaneae</taxon>
        <taxon>Solanum</taxon>
        <taxon>Solanum subgen. Lycopersicon</taxon>
    </lineage>
</organism>
<reference evidence="2" key="1">
    <citation type="submission" date="2019-05" db="EMBL/GenBank/DDBJ databases">
        <title>The de novo reference genome and transcriptome assemblies of the wild tomato species Solanum chilense.</title>
        <authorList>
            <person name="Stam R."/>
            <person name="Nosenko T."/>
            <person name="Hoerger A.C."/>
            <person name="Stephan W."/>
            <person name="Seidel M.A."/>
            <person name="Kuhn J.M.M."/>
            <person name="Haberer G."/>
            <person name="Tellier A."/>
        </authorList>
    </citation>
    <scope>NUCLEOTIDE SEQUENCE</scope>
    <source>
        <tissue evidence="2">Mature leaves</tissue>
    </source>
</reference>
<dbReference type="PANTHER" id="PTHR46148:SF60">
    <property type="entry name" value="CHROMO DOMAIN-CONTAINING PROTEIN"/>
    <property type="match status" value="1"/>
</dbReference>
<evidence type="ECO:0000259" key="1">
    <source>
        <dbReference type="Pfam" id="PF24626"/>
    </source>
</evidence>
<dbReference type="Pfam" id="PF24626">
    <property type="entry name" value="SH3_Tf2-1"/>
    <property type="match status" value="1"/>
</dbReference>
<dbReference type="PANTHER" id="PTHR46148">
    <property type="entry name" value="CHROMO DOMAIN-CONTAINING PROTEIN"/>
    <property type="match status" value="1"/>
</dbReference>
<proteinExistence type="predicted"/>
<dbReference type="InterPro" id="IPR056924">
    <property type="entry name" value="SH3_Tf2-1"/>
</dbReference>
<evidence type="ECO:0000313" key="2">
    <source>
        <dbReference type="EMBL" id="TMX01749.1"/>
    </source>
</evidence>
<name>A0A6N2C5J8_SOLCI</name>
<accession>A0A6N2C5J8</accession>
<sequence>MTYADNRRSDLEFELGDKVYFKISLIKRIMIFCKKGKHSPLYVFPYEIVQRVCKVAYHLRLPSEPTLVHPVFHAFMLKKCIVDPEFIIPIERQGVDEILYYEDVLVQILDRNVYKLRNKEVASIKVLWRNNLVEGATWEAEANMKSRYPHLLP</sequence>
<comment type="caution">
    <text evidence="2">The sequence shown here is derived from an EMBL/GenBank/DDBJ whole genome shotgun (WGS) entry which is preliminary data.</text>
</comment>
<feature type="domain" description="Tf2-1-like SH3-like" evidence="1">
    <location>
        <begin position="16"/>
        <end position="80"/>
    </location>
</feature>
<gene>
    <name evidence="2" type="ORF">EJD97_023728</name>
</gene>